<dbReference type="RefSeq" id="XP_002670530.1">
    <property type="nucleotide sequence ID" value="XM_002670484.1"/>
</dbReference>
<dbReference type="OMA" id="TGLCIRY"/>
<gene>
    <name evidence="2" type="ORF">NAEGRDRAFT_59675</name>
</gene>
<name>D2VZG1_NAEGR</name>
<proteinExistence type="predicted"/>
<evidence type="ECO:0000313" key="2">
    <source>
        <dbReference type="EMBL" id="EFC37786.1"/>
    </source>
</evidence>
<feature type="compositionally biased region" description="Polar residues" evidence="1">
    <location>
        <begin position="41"/>
        <end position="59"/>
    </location>
</feature>
<dbReference type="AlphaFoldDB" id="D2VZG1"/>
<feature type="compositionally biased region" description="Low complexity" evidence="1">
    <location>
        <begin position="182"/>
        <end position="194"/>
    </location>
</feature>
<dbReference type="VEuPathDB" id="AmoebaDB:NAEGRDRAFT_59675"/>
<evidence type="ECO:0000256" key="1">
    <source>
        <dbReference type="SAM" id="MobiDB-lite"/>
    </source>
</evidence>
<feature type="region of interest" description="Disordered" evidence="1">
    <location>
        <begin position="182"/>
        <end position="203"/>
    </location>
</feature>
<sequence length="385" mass="43521">MGQNQGSEAYEDGSSSSTGFTFNRDYLDEERGASKGIAINKHNNYGSESGSLTNDTPIRTYHYTGSTREMREYLPSKVVTPGSPVKKERISSNLHETSSEVWKKSYLYKLCEQLSPSLVVCIEHWVKEDSDTLTGLCIRYNIDEKVELATINSTGVDDESLSHAPSMFIPVHEYNIQILKSMSKSSQNSPTTSTPKKKSKKPSEEFVNNFMSPELLASMIFSDGHASFSATHLYLHDYYFTSHQPDLTAIKHCAENCQFYRTIDFKHISLVTKISSVKSIASLASGNNVCISKEVFNFVSSPHKHESQFDNLFMVHFKEPKEIENTMISENPERIGVMKSTKLEGNLLRHTLSRQMPILFLINSEKVSEFLETLQDYVAVNDEQL</sequence>
<keyword evidence="3" id="KW-1185">Reference proteome</keyword>
<reference evidence="2 3" key="1">
    <citation type="journal article" date="2010" name="Cell">
        <title>The genome of Naegleria gruberi illuminates early eukaryotic versatility.</title>
        <authorList>
            <person name="Fritz-Laylin L.K."/>
            <person name="Prochnik S.E."/>
            <person name="Ginger M.L."/>
            <person name="Dacks J.B."/>
            <person name="Carpenter M.L."/>
            <person name="Field M.C."/>
            <person name="Kuo A."/>
            <person name="Paredez A."/>
            <person name="Chapman J."/>
            <person name="Pham J."/>
            <person name="Shu S."/>
            <person name="Neupane R."/>
            <person name="Cipriano M."/>
            <person name="Mancuso J."/>
            <person name="Tu H."/>
            <person name="Salamov A."/>
            <person name="Lindquist E."/>
            <person name="Shapiro H."/>
            <person name="Lucas S."/>
            <person name="Grigoriev I.V."/>
            <person name="Cande W.Z."/>
            <person name="Fulton C."/>
            <person name="Rokhsar D.S."/>
            <person name="Dawson S.C."/>
        </authorList>
    </citation>
    <scope>NUCLEOTIDE SEQUENCE [LARGE SCALE GENOMIC DNA]</scope>
    <source>
        <strain evidence="2 3">NEG-M</strain>
    </source>
</reference>
<protein>
    <submittedName>
        <fullName evidence="2">Predicted protein</fullName>
    </submittedName>
</protein>
<evidence type="ECO:0000313" key="3">
    <source>
        <dbReference type="Proteomes" id="UP000006671"/>
    </source>
</evidence>
<dbReference type="OrthoDB" id="10257521at2759"/>
<accession>D2VZG1</accession>
<dbReference type="KEGG" id="ngr:NAEGRDRAFT_59675"/>
<dbReference type="EMBL" id="GG738914">
    <property type="protein sequence ID" value="EFC37786.1"/>
    <property type="molecule type" value="Genomic_DNA"/>
</dbReference>
<dbReference type="InParanoid" id="D2VZG1"/>
<organism evidence="3">
    <name type="scientific">Naegleria gruberi</name>
    <name type="common">Amoeba</name>
    <dbReference type="NCBI Taxonomy" id="5762"/>
    <lineage>
        <taxon>Eukaryota</taxon>
        <taxon>Discoba</taxon>
        <taxon>Heterolobosea</taxon>
        <taxon>Tetramitia</taxon>
        <taxon>Eutetramitia</taxon>
        <taxon>Vahlkampfiidae</taxon>
        <taxon>Naegleria</taxon>
    </lineage>
</organism>
<dbReference type="GeneID" id="8853641"/>
<feature type="region of interest" description="Disordered" evidence="1">
    <location>
        <begin position="38"/>
        <end position="59"/>
    </location>
</feature>
<dbReference type="Proteomes" id="UP000006671">
    <property type="component" value="Unassembled WGS sequence"/>
</dbReference>